<dbReference type="Gene3D" id="2.30.42.10">
    <property type="match status" value="1"/>
</dbReference>
<dbReference type="InterPro" id="IPR001478">
    <property type="entry name" value="PDZ"/>
</dbReference>
<dbReference type="Proteomes" id="UP000541185">
    <property type="component" value="Unassembled WGS sequence"/>
</dbReference>
<accession>A0A848H5X0</accession>
<feature type="domain" description="Tail specific protease" evidence="7">
    <location>
        <begin position="153"/>
        <end position="371"/>
    </location>
</feature>
<dbReference type="InterPro" id="IPR036034">
    <property type="entry name" value="PDZ_sf"/>
</dbReference>
<dbReference type="GO" id="GO:0006508">
    <property type="term" value="P:proteolysis"/>
    <property type="evidence" value="ECO:0007669"/>
    <property type="project" value="UniProtKB-KW"/>
</dbReference>
<dbReference type="PANTHER" id="PTHR32060">
    <property type="entry name" value="TAIL-SPECIFIC PROTEASE"/>
    <property type="match status" value="1"/>
</dbReference>
<keyword evidence="5" id="KW-0732">Signal</keyword>
<dbReference type="InterPro" id="IPR029045">
    <property type="entry name" value="ClpP/crotonase-like_dom_sf"/>
</dbReference>
<dbReference type="SMART" id="SM00228">
    <property type="entry name" value="PDZ"/>
    <property type="match status" value="1"/>
</dbReference>
<keyword evidence="3" id="KW-0378">Hydrolase</keyword>
<gene>
    <name evidence="8" type="ORF">HHL11_15870</name>
</gene>
<dbReference type="Pfam" id="PF17820">
    <property type="entry name" value="PDZ_6"/>
    <property type="match status" value="1"/>
</dbReference>
<dbReference type="Gene3D" id="3.30.750.44">
    <property type="match status" value="1"/>
</dbReference>
<dbReference type="CDD" id="cd07560">
    <property type="entry name" value="Peptidase_S41_CPP"/>
    <property type="match status" value="1"/>
</dbReference>
<dbReference type="Pfam" id="PF03572">
    <property type="entry name" value="Peptidase_S41"/>
    <property type="match status" value="1"/>
</dbReference>
<comment type="caution">
    <text evidence="8">The sequence shown here is derived from an EMBL/GenBank/DDBJ whole genome shotgun (WGS) entry which is preliminary data.</text>
</comment>
<evidence type="ECO:0000256" key="3">
    <source>
        <dbReference type="ARBA" id="ARBA00022801"/>
    </source>
</evidence>
<dbReference type="GO" id="GO:0030288">
    <property type="term" value="C:outer membrane-bounded periplasmic space"/>
    <property type="evidence" value="ECO:0007669"/>
    <property type="project" value="TreeGrafter"/>
</dbReference>
<evidence type="ECO:0000313" key="9">
    <source>
        <dbReference type="Proteomes" id="UP000541185"/>
    </source>
</evidence>
<proteinExistence type="inferred from homology"/>
<keyword evidence="4" id="KW-0720">Serine protease</keyword>
<dbReference type="InterPro" id="IPR041489">
    <property type="entry name" value="PDZ_6"/>
</dbReference>
<dbReference type="CDD" id="cd06782">
    <property type="entry name" value="cpPDZ_CPP-like"/>
    <property type="match status" value="1"/>
</dbReference>
<evidence type="ECO:0000259" key="6">
    <source>
        <dbReference type="SMART" id="SM00228"/>
    </source>
</evidence>
<evidence type="ECO:0000259" key="7">
    <source>
        <dbReference type="SMART" id="SM00245"/>
    </source>
</evidence>
<evidence type="ECO:0000313" key="8">
    <source>
        <dbReference type="EMBL" id="NML45232.1"/>
    </source>
</evidence>
<name>A0A848H5X0_9BURK</name>
<dbReference type="AlphaFoldDB" id="A0A848H5X0"/>
<evidence type="ECO:0000256" key="4">
    <source>
        <dbReference type="ARBA" id="ARBA00022825"/>
    </source>
</evidence>
<evidence type="ECO:0000256" key="5">
    <source>
        <dbReference type="SAM" id="SignalP"/>
    </source>
</evidence>
<dbReference type="Gene3D" id="3.90.226.10">
    <property type="entry name" value="2-enoyl-CoA Hydratase, Chain A, domain 1"/>
    <property type="match status" value="1"/>
</dbReference>
<feature type="chain" id="PRO_5032936653" evidence="5">
    <location>
        <begin position="24"/>
        <end position="394"/>
    </location>
</feature>
<comment type="similarity">
    <text evidence="1">Belongs to the peptidase S41A family.</text>
</comment>
<dbReference type="GO" id="GO:0008236">
    <property type="term" value="F:serine-type peptidase activity"/>
    <property type="evidence" value="ECO:0007669"/>
    <property type="project" value="UniProtKB-KW"/>
</dbReference>
<feature type="domain" description="PDZ" evidence="6">
    <location>
        <begin position="96"/>
        <end position="164"/>
    </location>
</feature>
<evidence type="ECO:0000256" key="2">
    <source>
        <dbReference type="ARBA" id="ARBA00022670"/>
    </source>
</evidence>
<reference evidence="8 9" key="1">
    <citation type="submission" date="2020-04" db="EMBL/GenBank/DDBJ databases">
        <title>Ramlibacter sp. G-1-2-2 isolated from soil.</title>
        <authorList>
            <person name="Dahal R.H."/>
        </authorList>
    </citation>
    <scope>NUCLEOTIDE SEQUENCE [LARGE SCALE GENOMIC DNA]</scope>
    <source>
        <strain evidence="8 9">G-1-2-2</strain>
    </source>
</reference>
<feature type="signal peptide" evidence="5">
    <location>
        <begin position="1"/>
        <end position="23"/>
    </location>
</feature>
<dbReference type="InterPro" id="IPR004447">
    <property type="entry name" value="Peptidase_S41A"/>
</dbReference>
<keyword evidence="9" id="KW-1185">Reference proteome</keyword>
<keyword evidence="2" id="KW-0645">Protease</keyword>
<sequence>MHFQMGRAAAGALLALAATSVFSQTSRKPLPLDQLQVLAAAYQVLQDSLVYRPDDKALVVSAVKGMLKGADPESGEYFDQQEFDEFKRPPERTGASGLEVRLRDGQFLLTPLENGPAAEAGVQFGDQLHAIDGARVKGLDLHMIVRQLSGAAGSKLTLTVFRERELKVLEFTIERKPYAPPGPALTVLPSGVALLRIPQFRERTLQEASTALLDAWNRQPFRAVILDLRASPGGLLDVAVGIASIFLPRDVTVARMTGAPATSNFVYKSSKEFYLRHGGADPLEALPVALRELPVTVLVDGATASGAEIVATALQDNRRANVVGRTTFGRGSIQTITPLSIGAIKYTSAYWQSPNGHKIQGAGVTPDTVVDDPWAASTVDAVARDLLSKKVAKP</sequence>
<dbReference type="EMBL" id="JABBFX010000001">
    <property type="protein sequence ID" value="NML45232.1"/>
    <property type="molecule type" value="Genomic_DNA"/>
</dbReference>
<dbReference type="GO" id="GO:0007165">
    <property type="term" value="P:signal transduction"/>
    <property type="evidence" value="ECO:0007669"/>
    <property type="project" value="TreeGrafter"/>
</dbReference>
<dbReference type="SUPFAM" id="SSF50156">
    <property type="entry name" value="PDZ domain-like"/>
    <property type="match status" value="1"/>
</dbReference>
<protein>
    <submittedName>
        <fullName evidence="8">PDZ domain-containing protein</fullName>
    </submittedName>
</protein>
<dbReference type="PANTHER" id="PTHR32060:SF22">
    <property type="entry name" value="CARBOXYL-TERMINAL-PROCESSING PEPTIDASE 3, CHLOROPLASTIC"/>
    <property type="match status" value="1"/>
</dbReference>
<dbReference type="SMART" id="SM00245">
    <property type="entry name" value="TSPc"/>
    <property type="match status" value="1"/>
</dbReference>
<organism evidence="8 9">
    <name type="scientific">Ramlibacter agri</name>
    <dbReference type="NCBI Taxonomy" id="2728837"/>
    <lineage>
        <taxon>Bacteria</taxon>
        <taxon>Pseudomonadati</taxon>
        <taxon>Pseudomonadota</taxon>
        <taxon>Betaproteobacteria</taxon>
        <taxon>Burkholderiales</taxon>
        <taxon>Comamonadaceae</taxon>
        <taxon>Ramlibacter</taxon>
    </lineage>
</organism>
<dbReference type="SUPFAM" id="SSF52096">
    <property type="entry name" value="ClpP/crotonase"/>
    <property type="match status" value="1"/>
</dbReference>
<evidence type="ECO:0000256" key="1">
    <source>
        <dbReference type="ARBA" id="ARBA00009179"/>
    </source>
</evidence>
<dbReference type="InterPro" id="IPR005151">
    <property type="entry name" value="Tail-specific_protease"/>
</dbReference>
<dbReference type="GO" id="GO:0004175">
    <property type="term" value="F:endopeptidase activity"/>
    <property type="evidence" value="ECO:0007669"/>
    <property type="project" value="TreeGrafter"/>
</dbReference>